<accession>A0AAV1JTS1</accession>
<evidence type="ECO:0000256" key="5">
    <source>
        <dbReference type="ARBA" id="ARBA00050567"/>
    </source>
</evidence>
<comment type="catalytic activity">
    <reaction evidence="6">
        <text>2-deoxyecdysone 22-phosphate + H2O = 2-deoxyecdysone + phosphate</text>
        <dbReference type="Rhea" id="RHEA:63584"/>
        <dbReference type="ChEBI" id="CHEBI:15377"/>
        <dbReference type="ChEBI" id="CHEBI:19566"/>
        <dbReference type="ChEBI" id="CHEBI:43474"/>
        <dbReference type="ChEBI" id="CHEBI:147386"/>
    </reaction>
</comment>
<comment type="catalytic activity">
    <reaction evidence="7">
        <text>ecdysone 22-phosphate + H2O = ecdysone + phosphate</text>
        <dbReference type="Rhea" id="RHEA:63576"/>
        <dbReference type="ChEBI" id="CHEBI:15377"/>
        <dbReference type="ChEBI" id="CHEBI:16688"/>
        <dbReference type="ChEBI" id="CHEBI:43474"/>
        <dbReference type="ChEBI" id="CHEBI:147380"/>
    </reaction>
</comment>
<feature type="region of interest" description="Disordered" evidence="9">
    <location>
        <begin position="372"/>
        <end position="396"/>
    </location>
</feature>
<feature type="domain" description="UBA" evidence="10">
    <location>
        <begin position="17"/>
        <end position="58"/>
    </location>
</feature>
<dbReference type="FunFam" id="1.10.8.10:FF:000053">
    <property type="entry name" value="Ubiquitin-associated and SH3 domain-containing, A"/>
    <property type="match status" value="1"/>
</dbReference>
<dbReference type="Gene3D" id="3.90.1140.10">
    <property type="entry name" value="Cyclic phosphodiesterase"/>
    <property type="match status" value="1"/>
</dbReference>
<evidence type="ECO:0000256" key="1">
    <source>
        <dbReference type="ARBA" id="ARBA00004514"/>
    </source>
</evidence>
<dbReference type="PANTHER" id="PTHR16469:SF27">
    <property type="entry name" value="UBIQUITIN-ASSOCIATED AND SH3 DOMAIN-CONTAINING BA-RELATED"/>
    <property type="match status" value="1"/>
</dbReference>
<dbReference type="InterPro" id="IPR009060">
    <property type="entry name" value="UBA-like_sf"/>
</dbReference>
<dbReference type="Gene3D" id="3.40.50.1240">
    <property type="entry name" value="Phosphoglycerate mutase-like"/>
    <property type="match status" value="1"/>
</dbReference>
<dbReference type="InterPro" id="IPR015940">
    <property type="entry name" value="UBA"/>
</dbReference>
<dbReference type="PANTHER" id="PTHR16469">
    <property type="entry name" value="UBIQUITIN-ASSOCIATED AND SH3 DOMAIN-CONTAINING BA-RELATED"/>
    <property type="match status" value="1"/>
</dbReference>
<name>A0AAV1JTS1_9NEOP</name>
<proteinExistence type="predicted"/>
<keyword evidence="4" id="KW-0904">Protein phosphatase</keyword>
<keyword evidence="12" id="KW-1185">Reference proteome</keyword>
<gene>
    <name evidence="11" type="ORF">LNINA_LOCUS11333</name>
</gene>
<dbReference type="InterPro" id="IPR013078">
    <property type="entry name" value="His_Pase_superF_clade-1"/>
</dbReference>
<dbReference type="Pfam" id="PF00300">
    <property type="entry name" value="His_Phos_1"/>
    <property type="match status" value="1"/>
</dbReference>
<dbReference type="GO" id="GO:0005829">
    <property type="term" value="C:cytosol"/>
    <property type="evidence" value="ECO:0007669"/>
    <property type="project" value="UniProtKB-SubCell"/>
</dbReference>
<keyword evidence="2" id="KW-0728">SH3 domain</keyword>
<dbReference type="Proteomes" id="UP001497472">
    <property type="component" value="Unassembled WGS sequence"/>
</dbReference>
<comment type="caution">
    <text evidence="11">The sequence shown here is derived from an EMBL/GenBank/DDBJ whole genome shotgun (WGS) entry which is preliminary data.</text>
</comment>
<dbReference type="InterPro" id="IPR029033">
    <property type="entry name" value="His_PPase_superfam"/>
</dbReference>
<evidence type="ECO:0000256" key="6">
    <source>
        <dbReference type="ARBA" id="ARBA00051991"/>
    </source>
</evidence>
<keyword evidence="3" id="KW-0963">Cytoplasm</keyword>
<dbReference type="SUPFAM" id="SSF50044">
    <property type="entry name" value="SH3-domain"/>
    <property type="match status" value="1"/>
</dbReference>
<evidence type="ECO:0000259" key="10">
    <source>
        <dbReference type="PROSITE" id="PS50030"/>
    </source>
</evidence>
<dbReference type="CDD" id="cd14301">
    <property type="entry name" value="UBA_UBS3B"/>
    <property type="match status" value="1"/>
</dbReference>
<dbReference type="Gene3D" id="1.10.8.10">
    <property type="entry name" value="DNA helicase RuvA subunit, C-terminal domain"/>
    <property type="match status" value="1"/>
</dbReference>
<dbReference type="AlphaFoldDB" id="A0AAV1JTS1"/>
<dbReference type="CDD" id="cd07067">
    <property type="entry name" value="HP_PGM_like"/>
    <property type="match status" value="1"/>
</dbReference>
<evidence type="ECO:0000256" key="8">
    <source>
        <dbReference type="ARBA" id="ARBA00074288"/>
    </source>
</evidence>
<evidence type="ECO:0000256" key="7">
    <source>
        <dbReference type="ARBA" id="ARBA00052011"/>
    </source>
</evidence>
<evidence type="ECO:0000313" key="11">
    <source>
        <dbReference type="EMBL" id="CAK1552276.1"/>
    </source>
</evidence>
<dbReference type="SUPFAM" id="SSF46934">
    <property type="entry name" value="UBA-like"/>
    <property type="match status" value="1"/>
</dbReference>
<dbReference type="Gene3D" id="2.30.30.40">
    <property type="entry name" value="SH3 Domains"/>
    <property type="match status" value="1"/>
</dbReference>
<protein>
    <recommendedName>
        <fullName evidence="8">Ecdysteroid-phosphate phosphatase</fullName>
    </recommendedName>
</protein>
<dbReference type="Pfam" id="PF22562">
    <property type="entry name" value="UBA_7"/>
    <property type="match status" value="1"/>
</dbReference>
<evidence type="ECO:0000256" key="9">
    <source>
        <dbReference type="SAM" id="MobiDB-lite"/>
    </source>
</evidence>
<evidence type="ECO:0000256" key="4">
    <source>
        <dbReference type="ARBA" id="ARBA00022912"/>
    </source>
</evidence>
<dbReference type="GO" id="GO:0004721">
    <property type="term" value="F:phosphoprotein phosphatase activity"/>
    <property type="evidence" value="ECO:0007669"/>
    <property type="project" value="UniProtKB-KW"/>
</dbReference>
<dbReference type="InterPro" id="IPR036028">
    <property type="entry name" value="SH3-like_dom_sf"/>
</dbReference>
<organism evidence="11 12">
    <name type="scientific">Leptosia nina</name>
    <dbReference type="NCBI Taxonomy" id="320188"/>
    <lineage>
        <taxon>Eukaryota</taxon>
        <taxon>Metazoa</taxon>
        <taxon>Ecdysozoa</taxon>
        <taxon>Arthropoda</taxon>
        <taxon>Hexapoda</taxon>
        <taxon>Insecta</taxon>
        <taxon>Pterygota</taxon>
        <taxon>Neoptera</taxon>
        <taxon>Endopterygota</taxon>
        <taxon>Lepidoptera</taxon>
        <taxon>Glossata</taxon>
        <taxon>Ditrysia</taxon>
        <taxon>Papilionoidea</taxon>
        <taxon>Pieridae</taxon>
        <taxon>Pierinae</taxon>
        <taxon>Leptosia</taxon>
    </lineage>
</organism>
<evidence type="ECO:0000313" key="12">
    <source>
        <dbReference type="Proteomes" id="UP001497472"/>
    </source>
</evidence>
<evidence type="ECO:0000256" key="2">
    <source>
        <dbReference type="ARBA" id="ARBA00022443"/>
    </source>
</evidence>
<keyword evidence="4" id="KW-0378">Hydrolase</keyword>
<dbReference type="SUPFAM" id="SSF53254">
    <property type="entry name" value="Phosphoglycerate mutase-like"/>
    <property type="match status" value="1"/>
</dbReference>
<evidence type="ECO:0000256" key="3">
    <source>
        <dbReference type="ARBA" id="ARBA00022490"/>
    </source>
</evidence>
<reference evidence="11 12" key="1">
    <citation type="submission" date="2023-11" db="EMBL/GenBank/DDBJ databases">
        <authorList>
            <person name="Okamura Y."/>
        </authorList>
    </citation>
    <scope>NUCLEOTIDE SEQUENCE [LARGE SCALE GENOMIC DNA]</scope>
</reference>
<sequence>MANLPPRKFSTSSKTSKQDASPLQILLQMGFPKNRALKALAATGNRSVQLASDWLLTHVNDSSIDDNQPREYIFYASPTGPLLKQLHEFWEKSKSIGKWNGAHNFPPHITLVSFFKAADDTSLQLAKAVKQVVEMVGNPPTSQPKLEPYVSHNFMGLFISEEHAEYLKKIAVQFVKEVSSILGVKVDTYEHLDALGACFPWCTMAQEKDISTNLEAHVKSLHITLAYHFDVSAFDALKTLVEGLKPESLTSWELRLYSRDPRFANHSVHKVVQNYVPEASDELELVIGDYIYIEEKQLESSQDGWVHGTSWLTGVFFLSSQRYFRKRMLKCVMRCQKLSGVSGYLPAVYTRRTAESDAWTLHRALSLGNNLGADSKSESGSDVEMTSYPHEDSPQLGLEKSEEMYKDWEKYWMTVRDVKTDGMLNVVEGGNGLDWKSEKATGNGDCKMNGDKKRRRWVFAMRHGERVDLTYGVWVPFCFDDSGKYVRKDLNMPVALGDRTGGKDSYAMDTPLTRVGQLQAQLVGEGLRASGVTVKHVYSSAALRSIETAHHFLLGLQADPSVKVRVEPGLFEYKMWHLAKGMAPFMTPLELHKAGLNVDINYKPYVDLEINTPETLEDFFIRNELVMQSAVKDTEAEGGNIIFIGHAATIDVMVLALKRLAEGKTDESNYQISKNLLRVPYCALGAMRTNPWEVVSPPCPPSINTSSARYNWKMLLDIKVDES</sequence>
<comment type="subcellular location">
    <subcellularLocation>
        <location evidence="1">Cytoplasm</location>
        <location evidence="1">Cytosol</location>
    </subcellularLocation>
</comment>
<dbReference type="GO" id="GO:0102531">
    <property type="term" value="F:ecdysteroid-phosphate phosphatase activity"/>
    <property type="evidence" value="ECO:0007669"/>
    <property type="project" value="UniProtKB-ARBA"/>
</dbReference>
<dbReference type="EMBL" id="CAVLEF010000140">
    <property type="protein sequence ID" value="CAK1552276.1"/>
    <property type="molecule type" value="Genomic_DNA"/>
</dbReference>
<dbReference type="InterPro" id="IPR051710">
    <property type="entry name" value="Phosphatase_SH3-domain"/>
</dbReference>
<comment type="catalytic activity">
    <reaction evidence="5">
        <text>20-hydroxyecdysone 22-phosphate + H2O = 20-hydroxyecdysone + phosphate</text>
        <dbReference type="Rhea" id="RHEA:63580"/>
        <dbReference type="ChEBI" id="CHEBI:15377"/>
        <dbReference type="ChEBI" id="CHEBI:16587"/>
        <dbReference type="ChEBI" id="CHEBI:43474"/>
        <dbReference type="ChEBI" id="CHEBI:147382"/>
    </reaction>
</comment>
<dbReference type="PROSITE" id="PS50030">
    <property type="entry name" value="UBA"/>
    <property type="match status" value="1"/>
</dbReference>
<dbReference type="SMART" id="SM00165">
    <property type="entry name" value="UBA"/>
    <property type="match status" value="1"/>
</dbReference>